<feature type="domain" description="DHFR" evidence="10">
    <location>
        <begin position="1"/>
        <end position="165"/>
    </location>
</feature>
<dbReference type="PROSITE" id="PS00075">
    <property type="entry name" value="DHFR_1"/>
    <property type="match status" value="1"/>
</dbReference>
<dbReference type="GO" id="GO:0005829">
    <property type="term" value="C:cytosol"/>
    <property type="evidence" value="ECO:0007669"/>
    <property type="project" value="TreeGrafter"/>
</dbReference>
<evidence type="ECO:0000313" key="11">
    <source>
        <dbReference type="EMBL" id="SBT17208.1"/>
    </source>
</evidence>
<dbReference type="SUPFAM" id="SSF53597">
    <property type="entry name" value="Dihydrofolate reductase-like"/>
    <property type="match status" value="1"/>
</dbReference>
<comment type="function">
    <text evidence="7 8">Key enzyme in folate metabolism. Catalyzes an essential reaction for de novo glycine and purine synthesis, and for DNA precursor synthesis.</text>
</comment>
<keyword evidence="13" id="KW-1185">Reference proteome</keyword>
<evidence type="ECO:0000256" key="4">
    <source>
        <dbReference type="ARBA" id="ARBA00022563"/>
    </source>
</evidence>
<dbReference type="InterPro" id="IPR017925">
    <property type="entry name" value="DHFR_CS"/>
</dbReference>
<dbReference type="GO" id="GO:0006730">
    <property type="term" value="P:one-carbon metabolic process"/>
    <property type="evidence" value="ECO:0007669"/>
    <property type="project" value="UniProtKB-KW"/>
</dbReference>
<proteinExistence type="inferred from homology"/>
<dbReference type="CDD" id="cd00209">
    <property type="entry name" value="DHFR"/>
    <property type="match status" value="1"/>
</dbReference>
<dbReference type="UniPathway" id="UPA00077">
    <property type="reaction ID" value="UER00158"/>
</dbReference>
<keyword evidence="6 8" id="KW-0560">Oxidoreductase</keyword>
<protein>
    <recommendedName>
        <fullName evidence="3 8">Dihydrofolate reductase</fullName>
        <ecNumber evidence="3 8">1.5.1.3</ecNumber>
    </recommendedName>
</protein>
<dbReference type="PROSITE" id="PS51330">
    <property type="entry name" value="DHFR_2"/>
    <property type="match status" value="1"/>
</dbReference>
<evidence type="ECO:0000256" key="8">
    <source>
        <dbReference type="PIRNR" id="PIRNR000194"/>
    </source>
</evidence>
<evidence type="ECO:0000256" key="3">
    <source>
        <dbReference type="ARBA" id="ARBA00012856"/>
    </source>
</evidence>
<evidence type="ECO:0000313" key="13">
    <source>
        <dbReference type="Proteomes" id="UP000092840"/>
    </source>
</evidence>
<dbReference type="NCBIfam" id="NF008037">
    <property type="entry name" value="PRK10769.1"/>
    <property type="match status" value="1"/>
</dbReference>
<dbReference type="Proteomes" id="UP000092871">
    <property type="component" value="Unassembled WGS sequence"/>
</dbReference>
<dbReference type="PANTHER" id="PTHR48069:SF3">
    <property type="entry name" value="DIHYDROFOLATE REDUCTASE"/>
    <property type="match status" value="1"/>
</dbReference>
<dbReference type="InterPro" id="IPR012259">
    <property type="entry name" value="DHFR"/>
</dbReference>
<dbReference type="InterPro" id="IPR001796">
    <property type="entry name" value="DHFR_dom"/>
</dbReference>
<evidence type="ECO:0000256" key="9">
    <source>
        <dbReference type="RuleBase" id="RU004474"/>
    </source>
</evidence>
<evidence type="ECO:0000256" key="6">
    <source>
        <dbReference type="ARBA" id="ARBA00023002"/>
    </source>
</evidence>
<dbReference type="OrthoDB" id="9804315at2"/>
<dbReference type="GO" id="GO:0004146">
    <property type="term" value="F:dihydrofolate reductase activity"/>
    <property type="evidence" value="ECO:0007669"/>
    <property type="project" value="UniProtKB-EC"/>
</dbReference>
<evidence type="ECO:0000259" key="10">
    <source>
        <dbReference type="PROSITE" id="PS51330"/>
    </source>
</evidence>
<comment type="similarity">
    <text evidence="2 8 9">Belongs to the dihydrofolate reductase family.</text>
</comment>
<dbReference type="FunFam" id="3.40.430.10:FF:000001">
    <property type="entry name" value="Dihydrofolate reductase"/>
    <property type="match status" value="1"/>
</dbReference>
<dbReference type="Gene3D" id="3.40.430.10">
    <property type="entry name" value="Dihydrofolate Reductase, subunit A"/>
    <property type="match status" value="1"/>
</dbReference>
<dbReference type="PANTHER" id="PTHR48069">
    <property type="entry name" value="DIHYDROFOLATE REDUCTASE"/>
    <property type="match status" value="1"/>
</dbReference>
<name>A0A1C3JPQ8_9GAMM</name>
<organism evidence="11 14">
    <name type="scientific">Marinomonas gallaica</name>
    <dbReference type="NCBI Taxonomy" id="1806667"/>
    <lineage>
        <taxon>Bacteria</taxon>
        <taxon>Pseudomonadati</taxon>
        <taxon>Pseudomonadota</taxon>
        <taxon>Gammaproteobacteria</taxon>
        <taxon>Oceanospirillales</taxon>
        <taxon>Oceanospirillaceae</taxon>
        <taxon>Marinomonas</taxon>
    </lineage>
</organism>
<evidence type="ECO:0000256" key="7">
    <source>
        <dbReference type="ARBA" id="ARBA00025067"/>
    </source>
</evidence>
<gene>
    <name evidence="11" type="primary">dhfrIII</name>
    <name evidence="11" type="ORF">MGA5115_01310</name>
    <name evidence="12" type="ORF">MGA5116_00109</name>
</gene>
<dbReference type="Pfam" id="PF00186">
    <property type="entry name" value="DHFR_1"/>
    <property type="match status" value="1"/>
</dbReference>
<reference evidence="12 13" key="1">
    <citation type="submission" date="2016-06" db="EMBL/GenBank/DDBJ databases">
        <authorList>
            <person name="Rodrigo-Torres L."/>
            <person name="Arahal D.R."/>
        </authorList>
    </citation>
    <scope>NUCLEOTIDE SEQUENCE [LARGE SCALE GENOMIC DNA]</scope>
    <source>
        <strain evidence="12 13">CECT 5116</strain>
    </source>
</reference>
<evidence type="ECO:0000313" key="14">
    <source>
        <dbReference type="Proteomes" id="UP000092871"/>
    </source>
</evidence>
<dbReference type="RefSeq" id="WP_067033691.1">
    <property type="nucleotide sequence ID" value="NZ_FLRA01000008.1"/>
</dbReference>
<sequence length="166" mass="18576">MLSLIVAMSTNRVIGINNSLPWHLPNDLKYFKQVTMGKPIVMGRNTYESIGKPLPGRRNIVISRNPDYQPEGVDVVSSLDAAIKLGEDICLIDGHEEVMIIGGAQIYALALPRVDRLYITHVDAEVNGDAFFPEVDWDNYEKIGEESFAAEGPNPYDYRFSVYQQG</sequence>
<dbReference type="EMBL" id="FLRA01000008">
    <property type="protein sequence ID" value="SBT17208.1"/>
    <property type="molecule type" value="Genomic_DNA"/>
</dbReference>
<accession>A0A1C3JPQ8</accession>
<dbReference type="PRINTS" id="PR00070">
    <property type="entry name" value="DHFR"/>
</dbReference>
<evidence type="ECO:0000256" key="5">
    <source>
        <dbReference type="ARBA" id="ARBA00022857"/>
    </source>
</evidence>
<comment type="catalytic activity">
    <reaction evidence="8">
        <text>(6S)-5,6,7,8-tetrahydrofolate + NADP(+) = 7,8-dihydrofolate + NADPH + H(+)</text>
        <dbReference type="Rhea" id="RHEA:15009"/>
        <dbReference type="ChEBI" id="CHEBI:15378"/>
        <dbReference type="ChEBI" id="CHEBI:57451"/>
        <dbReference type="ChEBI" id="CHEBI:57453"/>
        <dbReference type="ChEBI" id="CHEBI:57783"/>
        <dbReference type="ChEBI" id="CHEBI:58349"/>
        <dbReference type="EC" id="1.5.1.3"/>
    </reaction>
</comment>
<keyword evidence="5 8" id="KW-0521">NADP</keyword>
<comment type="pathway">
    <text evidence="1 8">Cofactor biosynthesis; tetrahydrofolate biosynthesis; 5,6,7,8-tetrahydrofolate from 7,8-dihydrofolate: step 1/1.</text>
</comment>
<reference evidence="11 14" key="2">
    <citation type="submission" date="2016-06" db="EMBL/GenBank/DDBJ databases">
        <authorList>
            <person name="Kjaerup R.B."/>
            <person name="Dalgaard T.S."/>
            <person name="Juul-Madsen H.R."/>
        </authorList>
    </citation>
    <scope>NUCLEOTIDE SEQUENCE [LARGE SCALE GENOMIC DNA]</scope>
    <source>
        <strain evidence="11 14">CECT 5115</strain>
    </source>
</reference>
<dbReference type="Proteomes" id="UP000092840">
    <property type="component" value="Unassembled WGS sequence"/>
</dbReference>
<dbReference type="GO" id="GO:0046452">
    <property type="term" value="P:dihydrofolate metabolic process"/>
    <property type="evidence" value="ECO:0007669"/>
    <property type="project" value="TreeGrafter"/>
</dbReference>
<evidence type="ECO:0000256" key="2">
    <source>
        <dbReference type="ARBA" id="ARBA00009539"/>
    </source>
</evidence>
<evidence type="ECO:0000256" key="1">
    <source>
        <dbReference type="ARBA" id="ARBA00004903"/>
    </source>
</evidence>
<dbReference type="GO" id="GO:0046654">
    <property type="term" value="P:tetrahydrofolate biosynthetic process"/>
    <property type="evidence" value="ECO:0007669"/>
    <property type="project" value="UniProtKB-UniPathway"/>
</dbReference>
<dbReference type="InterPro" id="IPR024072">
    <property type="entry name" value="DHFR-like_dom_sf"/>
</dbReference>
<dbReference type="EMBL" id="FLRB01000001">
    <property type="protein sequence ID" value="SBT19543.1"/>
    <property type="molecule type" value="Genomic_DNA"/>
</dbReference>
<dbReference type="PIRSF" id="PIRSF000194">
    <property type="entry name" value="DHFR"/>
    <property type="match status" value="1"/>
</dbReference>
<dbReference type="GO" id="GO:0070401">
    <property type="term" value="F:NADP+ binding"/>
    <property type="evidence" value="ECO:0007669"/>
    <property type="project" value="UniProtKB-ARBA"/>
</dbReference>
<dbReference type="EC" id="1.5.1.3" evidence="3 8"/>
<evidence type="ECO:0000313" key="12">
    <source>
        <dbReference type="EMBL" id="SBT19543.1"/>
    </source>
</evidence>
<dbReference type="GO" id="GO:0046655">
    <property type="term" value="P:folic acid metabolic process"/>
    <property type="evidence" value="ECO:0007669"/>
    <property type="project" value="TreeGrafter"/>
</dbReference>
<dbReference type="AlphaFoldDB" id="A0A1C3JPQ8"/>
<keyword evidence="4 8" id="KW-0554">One-carbon metabolism</keyword>